<organism evidence="1 2">
    <name type="scientific">Batillaria attramentaria</name>
    <dbReference type="NCBI Taxonomy" id="370345"/>
    <lineage>
        <taxon>Eukaryota</taxon>
        <taxon>Metazoa</taxon>
        <taxon>Spiralia</taxon>
        <taxon>Lophotrochozoa</taxon>
        <taxon>Mollusca</taxon>
        <taxon>Gastropoda</taxon>
        <taxon>Caenogastropoda</taxon>
        <taxon>Sorbeoconcha</taxon>
        <taxon>Cerithioidea</taxon>
        <taxon>Batillariidae</taxon>
        <taxon>Batillaria</taxon>
    </lineage>
</organism>
<proteinExistence type="predicted"/>
<reference evidence="1 2" key="1">
    <citation type="journal article" date="2023" name="Sci. Data">
        <title>Genome assembly of the Korean intertidal mud-creeper Batillaria attramentaria.</title>
        <authorList>
            <person name="Patra A.K."/>
            <person name="Ho P.T."/>
            <person name="Jun S."/>
            <person name="Lee S.J."/>
            <person name="Kim Y."/>
            <person name="Won Y.J."/>
        </authorList>
    </citation>
    <scope>NUCLEOTIDE SEQUENCE [LARGE SCALE GENOMIC DNA]</scope>
    <source>
        <strain evidence="1">Wonlab-2016</strain>
    </source>
</reference>
<gene>
    <name evidence="1" type="ORF">BaRGS_00004584</name>
</gene>
<name>A0ABD0LXN1_9CAEN</name>
<evidence type="ECO:0000313" key="2">
    <source>
        <dbReference type="Proteomes" id="UP001519460"/>
    </source>
</evidence>
<protein>
    <submittedName>
        <fullName evidence="1">Uncharacterized protein</fullName>
    </submittedName>
</protein>
<feature type="non-terminal residue" evidence="1">
    <location>
        <position position="86"/>
    </location>
</feature>
<comment type="caution">
    <text evidence="1">The sequence shown here is derived from an EMBL/GenBank/DDBJ whole genome shotgun (WGS) entry which is preliminary data.</text>
</comment>
<evidence type="ECO:0000313" key="1">
    <source>
        <dbReference type="EMBL" id="KAK7504280.1"/>
    </source>
</evidence>
<dbReference type="Proteomes" id="UP001519460">
    <property type="component" value="Unassembled WGS sequence"/>
</dbReference>
<keyword evidence="2" id="KW-1185">Reference proteome</keyword>
<dbReference type="EMBL" id="JACVVK020000016">
    <property type="protein sequence ID" value="KAK7504280.1"/>
    <property type="molecule type" value="Genomic_DNA"/>
</dbReference>
<accession>A0ABD0LXN1</accession>
<dbReference type="AlphaFoldDB" id="A0ABD0LXN1"/>
<sequence>MITAPWEEEISLCTAEFRIRDKYYLTAACSFDHKWSPLVRMGAPLTDVATDVARLVTVVSLAPVLSSAEFQKANGVRGGETCRQGW</sequence>